<dbReference type="Gene3D" id="3.40.50.1820">
    <property type="entry name" value="alpha/beta hydrolase"/>
    <property type="match status" value="1"/>
</dbReference>
<dbReference type="PANTHER" id="PTHR48098:SF6">
    <property type="entry name" value="FERRI-BACILLIBACTIN ESTERASE BESA"/>
    <property type="match status" value="1"/>
</dbReference>
<evidence type="ECO:0000313" key="3">
    <source>
        <dbReference type="Proteomes" id="UP000239007"/>
    </source>
</evidence>
<dbReference type="PANTHER" id="PTHR48098">
    <property type="entry name" value="ENTEROCHELIN ESTERASE-RELATED"/>
    <property type="match status" value="1"/>
</dbReference>
<proteinExistence type="predicted"/>
<keyword evidence="3" id="KW-1185">Reference proteome</keyword>
<dbReference type="Pfam" id="PF00756">
    <property type="entry name" value="Esterase"/>
    <property type="match status" value="1"/>
</dbReference>
<dbReference type="EMBL" id="MSCH01000003">
    <property type="protein sequence ID" value="PQJ53459.1"/>
    <property type="molecule type" value="Genomic_DNA"/>
</dbReference>
<dbReference type="InterPro" id="IPR050583">
    <property type="entry name" value="Mycobacterial_A85_antigen"/>
</dbReference>
<gene>
    <name evidence="2" type="ORF">BTO11_07120</name>
</gene>
<dbReference type="InterPro" id="IPR000801">
    <property type="entry name" value="Esterase-like"/>
</dbReference>
<accession>A0A2S7UUN8</accession>
<dbReference type="InterPro" id="IPR029058">
    <property type="entry name" value="AB_hydrolase_fold"/>
</dbReference>
<reference evidence="2 3" key="1">
    <citation type="submission" date="2016-12" db="EMBL/GenBank/DDBJ databases">
        <title>Diversity of luminous bacteria.</title>
        <authorList>
            <person name="Yoshizawa S."/>
            <person name="Kogure K."/>
        </authorList>
    </citation>
    <scope>NUCLEOTIDE SEQUENCE [LARGE SCALE GENOMIC DNA]</scope>
    <source>
        <strain evidence="2 3">SA4-48</strain>
    </source>
</reference>
<feature type="chain" id="PRO_5015448472" evidence="1">
    <location>
        <begin position="25"/>
        <end position="306"/>
    </location>
</feature>
<sequence length="306" mass="34820">MKLTCNLLFLQCSIFFMFSNVVQAQGLEQNAVEQNKVEIANSHIVTIDSKILGRKYDLFIKVPRGYHSKDNHSKDNHSNNNKSKHYPVLYLNDGPYTFKVATGVTHMQPMDKAIVVGISFAHGENGQSSRVRDLTPEVDKSWVKYQTGGAPEYLDFIEKEVFVFVEKNYRTNTKQRILAGQSLGGSFGAWVLLTKPELFSSYLLTSPSLWYKDELIFDVEQKYYQNNKQLKANIYIATGALETPENGMQQDMVAGHSKFVKRLRSRDYQGIKLIDEVVTGTNHYSTFPVGLSKGLVFIYKQFGLIE</sequence>
<dbReference type="AlphaFoldDB" id="A0A2S7UUN8"/>
<dbReference type="SUPFAM" id="SSF53474">
    <property type="entry name" value="alpha/beta-Hydrolases"/>
    <property type="match status" value="1"/>
</dbReference>
<name>A0A2S7UUN8_9GAMM</name>
<evidence type="ECO:0000256" key="1">
    <source>
        <dbReference type="SAM" id="SignalP"/>
    </source>
</evidence>
<keyword evidence="1" id="KW-0732">Signal</keyword>
<evidence type="ECO:0000313" key="2">
    <source>
        <dbReference type="EMBL" id="PQJ53459.1"/>
    </source>
</evidence>
<protein>
    <submittedName>
        <fullName evidence="2">Histidine kinase</fullName>
    </submittedName>
</protein>
<feature type="signal peptide" evidence="1">
    <location>
        <begin position="1"/>
        <end position="24"/>
    </location>
</feature>
<keyword evidence="2" id="KW-0808">Transferase</keyword>
<dbReference type="Proteomes" id="UP000239007">
    <property type="component" value="Unassembled WGS sequence"/>
</dbReference>
<keyword evidence="2" id="KW-0418">Kinase</keyword>
<dbReference type="GO" id="GO:0016301">
    <property type="term" value="F:kinase activity"/>
    <property type="evidence" value="ECO:0007669"/>
    <property type="project" value="UniProtKB-KW"/>
</dbReference>
<organism evidence="2 3">
    <name type="scientific">Psychrosphaera saromensis</name>
    <dbReference type="NCBI Taxonomy" id="716813"/>
    <lineage>
        <taxon>Bacteria</taxon>
        <taxon>Pseudomonadati</taxon>
        <taxon>Pseudomonadota</taxon>
        <taxon>Gammaproteobacteria</taxon>
        <taxon>Alteromonadales</taxon>
        <taxon>Pseudoalteromonadaceae</taxon>
        <taxon>Psychrosphaera</taxon>
    </lineage>
</organism>
<comment type="caution">
    <text evidence="2">The sequence shown here is derived from an EMBL/GenBank/DDBJ whole genome shotgun (WGS) entry which is preliminary data.</text>
</comment>